<dbReference type="AlphaFoldDB" id="A0A3A5KE70"/>
<proteinExistence type="predicted"/>
<accession>A0A3A5KE70</accession>
<evidence type="ECO:0000256" key="1">
    <source>
        <dbReference type="SAM" id="Phobius"/>
    </source>
</evidence>
<reference evidence="2 3" key="1">
    <citation type="submission" date="2018-09" db="EMBL/GenBank/DDBJ databases">
        <title>Mesorhizobium carmichaelinearum sp. nov. isolated from Carmichaelinea spp. root nodules in New Zealand.</title>
        <authorList>
            <person name="De Meyer S.E."/>
        </authorList>
    </citation>
    <scope>NUCLEOTIDE SEQUENCE [LARGE SCALE GENOMIC DNA]</scope>
    <source>
        <strain evidence="2 3">ICMP19557</strain>
    </source>
</reference>
<keyword evidence="1" id="KW-1133">Transmembrane helix</keyword>
<evidence type="ECO:0000313" key="2">
    <source>
        <dbReference type="EMBL" id="RJT29276.1"/>
    </source>
</evidence>
<gene>
    <name evidence="2" type="ORF">D3227_32505</name>
</gene>
<evidence type="ECO:0000313" key="3">
    <source>
        <dbReference type="Proteomes" id="UP000272706"/>
    </source>
</evidence>
<keyword evidence="1" id="KW-0812">Transmembrane</keyword>
<feature type="transmembrane region" description="Helical" evidence="1">
    <location>
        <begin position="54"/>
        <end position="73"/>
    </location>
</feature>
<dbReference type="EMBL" id="QZWZ01000044">
    <property type="protein sequence ID" value="RJT29276.1"/>
    <property type="molecule type" value="Genomic_DNA"/>
</dbReference>
<protein>
    <submittedName>
        <fullName evidence="2">Uncharacterized protein</fullName>
    </submittedName>
</protein>
<dbReference type="Proteomes" id="UP000272706">
    <property type="component" value="Unassembled WGS sequence"/>
</dbReference>
<name>A0A3A5KE70_9HYPH</name>
<sequence length="74" mass="8087">MPGFGLIPLSDLSLSAARKGLQCRIARNFGGLFSFPEASFQEEKMDESVGQARWLLAPVFGMCIIFMTIGIFLG</sequence>
<keyword evidence="3" id="KW-1185">Reference proteome</keyword>
<keyword evidence="1" id="KW-0472">Membrane</keyword>
<comment type="caution">
    <text evidence="2">The sequence shown here is derived from an EMBL/GenBank/DDBJ whole genome shotgun (WGS) entry which is preliminary data.</text>
</comment>
<organism evidence="2 3">
    <name type="scientific">Mesorhizobium waimense</name>
    <dbReference type="NCBI Taxonomy" id="1300307"/>
    <lineage>
        <taxon>Bacteria</taxon>
        <taxon>Pseudomonadati</taxon>
        <taxon>Pseudomonadota</taxon>
        <taxon>Alphaproteobacteria</taxon>
        <taxon>Hyphomicrobiales</taxon>
        <taxon>Phyllobacteriaceae</taxon>
        <taxon>Mesorhizobium</taxon>
    </lineage>
</organism>